<dbReference type="EMBL" id="AP026800">
    <property type="protein sequence ID" value="BDR54696.1"/>
    <property type="molecule type" value="Genomic_DNA"/>
</dbReference>
<keyword evidence="1" id="KW-0472">Membrane</keyword>
<keyword evidence="1" id="KW-1133">Transmembrane helix</keyword>
<evidence type="ECO:0000313" key="3">
    <source>
        <dbReference type="Proteomes" id="UP001321748"/>
    </source>
</evidence>
<reference evidence="2 3" key="1">
    <citation type="journal article" date="2023" name="Microbiol. Spectr.">
        <title>Symbiosis of Carpenter Bees with Uncharacterized Lactic Acid Bacteria Showing NAD Auxotrophy.</title>
        <authorList>
            <person name="Kawasaki S."/>
            <person name="Ozawa K."/>
            <person name="Mori T."/>
            <person name="Yamamoto A."/>
            <person name="Ito M."/>
            <person name="Ohkuma M."/>
            <person name="Sakamoto M."/>
            <person name="Matsutani M."/>
        </authorList>
    </citation>
    <scope>NUCLEOTIDE SEQUENCE [LARGE SCALE GENOMIC DNA]</scope>
    <source>
        <strain evidence="2 3">KimH</strain>
    </source>
</reference>
<dbReference type="Proteomes" id="UP001321748">
    <property type="component" value="Chromosome"/>
</dbReference>
<gene>
    <name evidence="2" type="ORF">KIMH_08070</name>
</gene>
<keyword evidence="1" id="KW-0812">Transmembrane</keyword>
<evidence type="ECO:0000256" key="1">
    <source>
        <dbReference type="SAM" id="Phobius"/>
    </source>
</evidence>
<organism evidence="2 3">
    <name type="scientific">Bombiscardovia apis</name>
    <dbReference type="NCBI Taxonomy" id="2932182"/>
    <lineage>
        <taxon>Bacteria</taxon>
        <taxon>Bacillati</taxon>
        <taxon>Actinomycetota</taxon>
        <taxon>Actinomycetes</taxon>
        <taxon>Bifidobacteriales</taxon>
        <taxon>Bifidobacteriaceae</taxon>
        <taxon>Bombiscardovia</taxon>
    </lineage>
</organism>
<accession>A0ABM8BCQ2</accession>
<feature type="transmembrane region" description="Helical" evidence="1">
    <location>
        <begin position="31"/>
        <end position="50"/>
    </location>
</feature>
<sequence>MSEKQKIALSGWAWLIADLSIIVVTKYFGQQTWGVVFLILASIIELVYCVHEYRMSTRQPESQVDLRGIDLKSLKDFRREHRDLSLTQALEAYSILIHSSPDSRVDSSSQH</sequence>
<dbReference type="RefSeq" id="WP_317642216.1">
    <property type="nucleotide sequence ID" value="NZ_AP026800.1"/>
</dbReference>
<evidence type="ECO:0000313" key="2">
    <source>
        <dbReference type="EMBL" id="BDR54696.1"/>
    </source>
</evidence>
<protein>
    <submittedName>
        <fullName evidence="2">Uncharacterized protein</fullName>
    </submittedName>
</protein>
<name>A0ABM8BCQ2_9BIFI</name>
<keyword evidence="3" id="KW-1185">Reference proteome</keyword>
<feature type="transmembrane region" description="Helical" evidence="1">
    <location>
        <begin position="7"/>
        <end position="25"/>
    </location>
</feature>
<proteinExistence type="predicted"/>